<feature type="coiled-coil region" evidence="8">
    <location>
        <begin position="296"/>
        <end position="327"/>
    </location>
</feature>
<protein>
    <recommendedName>
        <fullName evidence="2">histidine kinase</fullName>
        <ecNumber evidence="2">2.7.13.3</ecNumber>
    </recommendedName>
</protein>
<evidence type="ECO:0000259" key="10">
    <source>
        <dbReference type="PROSITE" id="PS50109"/>
    </source>
</evidence>
<dbReference type="InterPro" id="IPR036890">
    <property type="entry name" value="HATPase_C_sf"/>
</dbReference>
<dbReference type="GO" id="GO:0000155">
    <property type="term" value="F:phosphorelay sensor kinase activity"/>
    <property type="evidence" value="ECO:0007669"/>
    <property type="project" value="TreeGrafter"/>
</dbReference>
<dbReference type="PROSITE" id="PS50109">
    <property type="entry name" value="HIS_KIN"/>
    <property type="match status" value="1"/>
</dbReference>
<dbReference type="InterPro" id="IPR004358">
    <property type="entry name" value="Sig_transdc_His_kin-like_C"/>
</dbReference>
<evidence type="ECO:0000256" key="4">
    <source>
        <dbReference type="ARBA" id="ARBA00022679"/>
    </source>
</evidence>
<evidence type="ECO:0000256" key="2">
    <source>
        <dbReference type="ARBA" id="ARBA00012438"/>
    </source>
</evidence>
<accession>A0A7C3MAZ5</accession>
<dbReference type="CDD" id="cd06225">
    <property type="entry name" value="HAMP"/>
    <property type="match status" value="1"/>
</dbReference>
<evidence type="ECO:0000256" key="8">
    <source>
        <dbReference type="SAM" id="Coils"/>
    </source>
</evidence>
<keyword evidence="3" id="KW-0597">Phosphoprotein</keyword>
<evidence type="ECO:0000256" key="5">
    <source>
        <dbReference type="ARBA" id="ARBA00022741"/>
    </source>
</evidence>
<dbReference type="EC" id="2.7.13.3" evidence="2"/>
<evidence type="ECO:0000256" key="1">
    <source>
        <dbReference type="ARBA" id="ARBA00000085"/>
    </source>
</evidence>
<dbReference type="PANTHER" id="PTHR44936">
    <property type="entry name" value="SENSOR PROTEIN CREC"/>
    <property type="match status" value="1"/>
</dbReference>
<dbReference type="PROSITE" id="PS50885">
    <property type="entry name" value="HAMP"/>
    <property type="match status" value="1"/>
</dbReference>
<dbReference type="PANTHER" id="PTHR44936:SF10">
    <property type="entry name" value="SENSOR PROTEIN RSTB"/>
    <property type="match status" value="1"/>
</dbReference>
<dbReference type="InterPro" id="IPR003660">
    <property type="entry name" value="HAMP_dom"/>
</dbReference>
<dbReference type="InterPro" id="IPR007892">
    <property type="entry name" value="CHASE4"/>
</dbReference>
<name>A0A7C3MAZ5_ARCFL</name>
<feature type="domain" description="Histidine kinase" evidence="10">
    <location>
        <begin position="330"/>
        <end position="516"/>
    </location>
</feature>
<evidence type="ECO:0000256" key="9">
    <source>
        <dbReference type="SAM" id="Phobius"/>
    </source>
</evidence>
<dbReference type="EMBL" id="DTLB01000034">
    <property type="protein sequence ID" value="HFW32351.1"/>
    <property type="molecule type" value="Genomic_DNA"/>
</dbReference>
<keyword evidence="9" id="KW-1133">Transmembrane helix</keyword>
<gene>
    <name evidence="12" type="ORF">ENW66_05305</name>
</gene>
<dbReference type="AlphaFoldDB" id="A0A7C3MAZ5"/>
<keyword evidence="5" id="KW-0547">Nucleotide-binding</keyword>
<dbReference type="GO" id="GO:0005886">
    <property type="term" value="C:plasma membrane"/>
    <property type="evidence" value="ECO:0007669"/>
    <property type="project" value="TreeGrafter"/>
</dbReference>
<keyword evidence="4" id="KW-0808">Transferase</keyword>
<dbReference type="Gene3D" id="3.30.565.10">
    <property type="entry name" value="Histidine kinase-like ATPase, C-terminal domain"/>
    <property type="match status" value="1"/>
</dbReference>
<comment type="caution">
    <text evidence="12">The sequence shown here is derived from an EMBL/GenBank/DDBJ whole genome shotgun (WGS) entry which is preliminary data.</text>
</comment>
<keyword evidence="7" id="KW-0067">ATP-binding</keyword>
<dbReference type="GO" id="GO:0005524">
    <property type="term" value="F:ATP binding"/>
    <property type="evidence" value="ECO:0007669"/>
    <property type="project" value="UniProtKB-KW"/>
</dbReference>
<dbReference type="Gene3D" id="1.10.287.130">
    <property type="match status" value="1"/>
</dbReference>
<dbReference type="InterPro" id="IPR050980">
    <property type="entry name" value="2C_sensor_his_kinase"/>
</dbReference>
<evidence type="ECO:0000313" key="12">
    <source>
        <dbReference type="EMBL" id="HFW32351.1"/>
    </source>
</evidence>
<keyword evidence="6" id="KW-0418">Kinase</keyword>
<evidence type="ECO:0000256" key="3">
    <source>
        <dbReference type="ARBA" id="ARBA00022553"/>
    </source>
</evidence>
<dbReference type="InterPro" id="IPR005467">
    <property type="entry name" value="His_kinase_dom"/>
</dbReference>
<reference evidence="12" key="1">
    <citation type="journal article" date="2020" name="mSystems">
        <title>Genome- and Community-Level Interaction Insights into Carbon Utilization and Element Cycling Functions of Hydrothermarchaeota in Hydrothermal Sediment.</title>
        <authorList>
            <person name="Zhou Z."/>
            <person name="Liu Y."/>
            <person name="Xu W."/>
            <person name="Pan J."/>
            <person name="Luo Z.H."/>
            <person name="Li M."/>
        </authorList>
    </citation>
    <scope>NUCLEOTIDE SEQUENCE [LARGE SCALE GENOMIC DNA]</scope>
    <source>
        <strain evidence="12">SpSt-87</strain>
    </source>
</reference>
<dbReference type="Pfam" id="PF05228">
    <property type="entry name" value="CHASE4"/>
    <property type="match status" value="1"/>
</dbReference>
<keyword evidence="9" id="KW-0812">Transmembrane</keyword>
<dbReference type="SMART" id="SM00387">
    <property type="entry name" value="HATPase_c"/>
    <property type="match status" value="1"/>
</dbReference>
<evidence type="ECO:0000256" key="7">
    <source>
        <dbReference type="ARBA" id="ARBA00022840"/>
    </source>
</evidence>
<dbReference type="CDD" id="cd00075">
    <property type="entry name" value="HATPase"/>
    <property type="match status" value="1"/>
</dbReference>
<comment type="catalytic activity">
    <reaction evidence="1">
        <text>ATP + protein L-histidine = ADP + protein N-phospho-L-histidine.</text>
        <dbReference type="EC" id="2.7.13.3"/>
    </reaction>
</comment>
<dbReference type="Pfam" id="PF02518">
    <property type="entry name" value="HATPase_c"/>
    <property type="match status" value="1"/>
</dbReference>
<keyword evidence="9" id="KW-0472">Membrane</keyword>
<dbReference type="SUPFAM" id="SSF55874">
    <property type="entry name" value="ATPase domain of HSP90 chaperone/DNA topoisomerase II/histidine kinase"/>
    <property type="match status" value="1"/>
</dbReference>
<dbReference type="PRINTS" id="PR00344">
    <property type="entry name" value="BCTRLSENSOR"/>
</dbReference>
<sequence length="516" mass="58941">MSVRRRFLAVIVFTILVMGSVSAVFTVFTMLSLSKEIGDRVIIEKVELVNSALDREIDEIDKICKDWAYWDDTYEFILSRNQEYIKSNLVNETFIDIEMNYIIFLDRQKKVVWAGAYDWKNGTSMEIPEELYEFIKSIDSEFKGIVDLQSPTFVAVRNILPSEGSDEARGWLIFARKVYDEQISALVGFPVQIVSPRFTALSYFYSDNVTVFLPVKDIWGNTVANAVFSVYPFWLELSSNSIKIVLISVVITASVLTFAIFAMLDRELRRILSVGMFLKELKDFRERISVRGDDEISELAKNINMLLERIERTAQELKTLNDALSLTNKIMRHDIKNKVAAISLFAELGSESGERKYYDRIRQICEDIVRTLSRLRGLEEKEGMRSLKLKEVVEEVMEGYDVEWNWKGGEAAVLADNGIYTVIDNIVHNSITHGKTKRVDFEVTDIGKTVELRIKDYGVGIPEELRDKIFEEGFSASGSTGLGLFIARKLVERYGGKLTFESHKDGAIFVIKLPKG</sequence>
<proteinExistence type="predicted"/>
<dbReference type="InterPro" id="IPR003594">
    <property type="entry name" value="HATPase_dom"/>
</dbReference>
<evidence type="ECO:0000256" key="6">
    <source>
        <dbReference type="ARBA" id="ARBA00022777"/>
    </source>
</evidence>
<evidence type="ECO:0000259" key="11">
    <source>
        <dbReference type="PROSITE" id="PS50885"/>
    </source>
</evidence>
<keyword evidence="8" id="KW-0175">Coiled coil</keyword>
<organism evidence="12">
    <name type="scientific">Archaeoglobus fulgidus</name>
    <dbReference type="NCBI Taxonomy" id="2234"/>
    <lineage>
        <taxon>Archaea</taxon>
        <taxon>Methanobacteriati</taxon>
        <taxon>Methanobacteriota</taxon>
        <taxon>Archaeoglobi</taxon>
        <taxon>Archaeoglobales</taxon>
        <taxon>Archaeoglobaceae</taxon>
        <taxon>Archaeoglobus</taxon>
    </lineage>
</organism>
<feature type="domain" description="HAMP" evidence="11">
    <location>
        <begin position="283"/>
        <end position="315"/>
    </location>
</feature>
<feature type="transmembrane region" description="Helical" evidence="9">
    <location>
        <begin position="244"/>
        <end position="264"/>
    </location>
</feature>